<dbReference type="RefSeq" id="WP_060930398.1">
    <property type="nucleotide sequence ID" value="NZ_KQ959775.1"/>
</dbReference>
<proteinExistence type="predicted"/>
<dbReference type="OrthoDB" id="3078292at2"/>
<gene>
    <name evidence="1" type="ORF">HMPREF1866_00434</name>
</gene>
<evidence type="ECO:0000313" key="1">
    <source>
        <dbReference type="EMBL" id="KXB60653.1"/>
    </source>
</evidence>
<comment type="caution">
    <text evidence="1">The sequence shown here is derived from an EMBL/GenBank/DDBJ whole genome shotgun (WGS) entry which is preliminary data.</text>
</comment>
<dbReference type="EMBL" id="LSDA01000011">
    <property type="protein sequence ID" value="KXB60653.1"/>
    <property type="molecule type" value="Genomic_DNA"/>
</dbReference>
<dbReference type="AlphaFoldDB" id="A0A133ZYY4"/>
<accession>A0A133ZYY4</accession>
<protein>
    <submittedName>
        <fullName evidence="1">HEPN domain protein</fullName>
    </submittedName>
</protein>
<organism evidence="1 2">
    <name type="scientific">Lachnoanaerobaculum saburreum</name>
    <dbReference type="NCBI Taxonomy" id="467210"/>
    <lineage>
        <taxon>Bacteria</taxon>
        <taxon>Bacillati</taxon>
        <taxon>Bacillota</taxon>
        <taxon>Clostridia</taxon>
        <taxon>Lachnospirales</taxon>
        <taxon>Lachnospiraceae</taxon>
        <taxon>Lachnoanaerobaculum</taxon>
    </lineage>
</organism>
<dbReference type="Gene3D" id="1.20.120.330">
    <property type="entry name" value="Nucleotidyltransferases domain 2"/>
    <property type="match status" value="1"/>
</dbReference>
<reference evidence="2" key="1">
    <citation type="submission" date="2016-01" db="EMBL/GenBank/DDBJ databases">
        <authorList>
            <person name="Mitreva M."/>
            <person name="Pepin K.H."/>
            <person name="Mihindukulasuriya K.A."/>
            <person name="Fulton R."/>
            <person name="Fronick C."/>
            <person name="O'Laughlin M."/>
            <person name="Miner T."/>
            <person name="Herter B."/>
            <person name="Rosa B.A."/>
            <person name="Cordes M."/>
            <person name="Tomlinson C."/>
            <person name="Wollam A."/>
            <person name="Palsikar V.B."/>
            <person name="Mardis E.R."/>
            <person name="Wilson R.K."/>
        </authorList>
    </citation>
    <scope>NUCLEOTIDE SEQUENCE [LARGE SCALE GENOMIC DNA]</scope>
    <source>
        <strain evidence="2">DNF00896</strain>
    </source>
</reference>
<keyword evidence="2" id="KW-1185">Reference proteome</keyword>
<dbReference type="STRING" id="467210.HMPREF1866_00434"/>
<sequence length="169" mass="19806">MYLGNRKFLKDSLEVAHEYLKTAMQDEKSAVILESRELYNQAAYFYVQAMEKQIKAKIAQIVDVTNAYYKEMIKKTIGHSLDKSIEILVQIYGKGNTMVEERLREQLLIKVLKDIKFSALNNKTRYPDFDENKKKYAVIEMGKIDCVELAKMLKALKQYLTDLERYTDL</sequence>
<dbReference type="Proteomes" id="UP000070394">
    <property type="component" value="Unassembled WGS sequence"/>
</dbReference>
<name>A0A133ZYY4_9FIRM</name>
<evidence type="ECO:0000313" key="2">
    <source>
        <dbReference type="Proteomes" id="UP000070394"/>
    </source>
</evidence>
<dbReference type="PATRIC" id="fig|467210.3.peg.429"/>
<dbReference type="SUPFAM" id="SSF81593">
    <property type="entry name" value="Nucleotidyltransferase substrate binding subunit/domain"/>
    <property type="match status" value="1"/>
</dbReference>